<sequence>MHFVNEYVCRANQEASAFLITARKTIETECTNYSVWTVSRDGEMVLRHEGGGRELEDANLDRWLFMDVRGQYRFSTELLKKLSPSPGMLSITYSLKYFLAGNGLSVPDASVLRCIKEALGEYGRRHLFDLNHFKSCEVTLIVEATGEVI</sequence>
<comment type="caution">
    <text evidence="1">The sequence shown here is derived from an EMBL/GenBank/DDBJ whole genome shotgun (WGS) entry which is preliminary data.</text>
</comment>
<dbReference type="Proteomes" id="UP001606300">
    <property type="component" value="Unassembled WGS sequence"/>
</dbReference>
<dbReference type="EMBL" id="JBIGHY010000020">
    <property type="protein sequence ID" value="MFG6417301.1"/>
    <property type="molecule type" value="Genomic_DNA"/>
</dbReference>
<proteinExistence type="predicted"/>
<evidence type="ECO:0000313" key="1">
    <source>
        <dbReference type="EMBL" id="MFG6417301.1"/>
    </source>
</evidence>
<organism evidence="1 2">
    <name type="scientific">Pelomonas dachongensis</name>
    <dbReference type="NCBI Taxonomy" id="3299029"/>
    <lineage>
        <taxon>Bacteria</taxon>
        <taxon>Pseudomonadati</taxon>
        <taxon>Pseudomonadota</taxon>
        <taxon>Betaproteobacteria</taxon>
        <taxon>Burkholderiales</taxon>
        <taxon>Sphaerotilaceae</taxon>
        <taxon>Roseateles</taxon>
    </lineage>
</organism>
<accession>A0ABW7EYR4</accession>
<reference evidence="1 2" key="1">
    <citation type="submission" date="2024-09" db="EMBL/GenBank/DDBJ databases">
        <title>Novel species of the genus Pelomonas and Roseateles isolated from streams.</title>
        <authorList>
            <person name="Lu H."/>
        </authorList>
    </citation>
    <scope>NUCLEOTIDE SEQUENCE [LARGE SCALE GENOMIC DNA]</scope>
    <source>
        <strain evidence="1 2">DC23W</strain>
    </source>
</reference>
<gene>
    <name evidence="1" type="ORF">ACG02S_25740</name>
</gene>
<protein>
    <submittedName>
        <fullName evidence="1">Uncharacterized protein</fullName>
    </submittedName>
</protein>
<keyword evidence="2" id="KW-1185">Reference proteome</keyword>
<dbReference type="RefSeq" id="WP_394473358.1">
    <property type="nucleotide sequence ID" value="NZ_JBIGHY010000020.1"/>
</dbReference>
<evidence type="ECO:0000313" key="2">
    <source>
        <dbReference type="Proteomes" id="UP001606300"/>
    </source>
</evidence>
<name>A0ABW7EYR4_9BURK</name>